<evidence type="ECO:0000313" key="1">
    <source>
        <dbReference type="EMBL" id="KAI0088894.1"/>
    </source>
</evidence>
<protein>
    <submittedName>
        <fullName evidence="1">Uncharacterized protein</fullName>
    </submittedName>
</protein>
<dbReference type="EMBL" id="MU274912">
    <property type="protein sequence ID" value="KAI0088894.1"/>
    <property type="molecule type" value="Genomic_DNA"/>
</dbReference>
<dbReference type="Proteomes" id="UP001055072">
    <property type="component" value="Unassembled WGS sequence"/>
</dbReference>
<sequence>MDGLNVETFLGPCFVMLCVTFILYGLLCAQVYYYYTSYRDHIALKLVVLLLFLSISVLESLHVATSIHFLYSYLVVDYANPSKLLDIIWQLLIYLEHTGDPIVQWVWCVSRNKILLFALIAVQLTRVAVGFRATAFVCLFHTWDTLGAQKLFDVYLNATLAFSVLVDFSITFALTYYFTVKSRASAHAKLVTEVADGRLSQYRSTKKILLKLTYYAITAGALTVLLNIISLITYNKSKTTLTYFAILQIALKCKPRIENINTDRVTENRLNARKGIGAIHVLKETIVKGNKWEKEKYTDSSQSSHISGITNHVEIMSA</sequence>
<name>A0ACB8U3S9_9APHY</name>
<organism evidence="1 2">
    <name type="scientific">Irpex rosettiformis</name>
    <dbReference type="NCBI Taxonomy" id="378272"/>
    <lineage>
        <taxon>Eukaryota</taxon>
        <taxon>Fungi</taxon>
        <taxon>Dikarya</taxon>
        <taxon>Basidiomycota</taxon>
        <taxon>Agaricomycotina</taxon>
        <taxon>Agaricomycetes</taxon>
        <taxon>Polyporales</taxon>
        <taxon>Irpicaceae</taxon>
        <taxon>Irpex</taxon>
    </lineage>
</organism>
<reference evidence="1" key="1">
    <citation type="journal article" date="2021" name="Environ. Microbiol.">
        <title>Gene family expansions and transcriptome signatures uncover fungal adaptations to wood decay.</title>
        <authorList>
            <person name="Hage H."/>
            <person name="Miyauchi S."/>
            <person name="Viragh M."/>
            <person name="Drula E."/>
            <person name="Min B."/>
            <person name="Chaduli D."/>
            <person name="Navarro D."/>
            <person name="Favel A."/>
            <person name="Norest M."/>
            <person name="Lesage-Meessen L."/>
            <person name="Balint B."/>
            <person name="Merenyi Z."/>
            <person name="de Eugenio L."/>
            <person name="Morin E."/>
            <person name="Martinez A.T."/>
            <person name="Baldrian P."/>
            <person name="Stursova M."/>
            <person name="Martinez M.J."/>
            <person name="Novotny C."/>
            <person name="Magnuson J.K."/>
            <person name="Spatafora J.W."/>
            <person name="Maurice S."/>
            <person name="Pangilinan J."/>
            <person name="Andreopoulos W."/>
            <person name="LaButti K."/>
            <person name="Hundley H."/>
            <person name="Na H."/>
            <person name="Kuo A."/>
            <person name="Barry K."/>
            <person name="Lipzen A."/>
            <person name="Henrissat B."/>
            <person name="Riley R."/>
            <person name="Ahrendt S."/>
            <person name="Nagy L.G."/>
            <person name="Grigoriev I.V."/>
            <person name="Martin F."/>
            <person name="Rosso M.N."/>
        </authorList>
    </citation>
    <scope>NUCLEOTIDE SEQUENCE</scope>
    <source>
        <strain evidence="1">CBS 384.51</strain>
    </source>
</reference>
<comment type="caution">
    <text evidence="1">The sequence shown here is derived from an EMBL/GenBank/DDBJ whole genome shotgun (WGS) entry which is preliminary data.</text>
</comment>
<keyword evidence="2" id="KW-1185">Reference proteome</keyword>
<proteinExistence type="predicted"/>
<evidence type="ECO:0000313" key="2">
    <source>
        <dbReference type="Proteomes" id="UP001055072"/>
    </source>
</evidence>
<accession>A0ACB8U3S9</accession>
<gene>
    <name evidence="1" type="ORF">BDY19DRAFT_906379</name>
</gene>